<comment type="caution">
    <text evidence="3">The sequence shown here is derived from an EMBL/GenBank/DDBJ whole genome shotgun (WGS) entry which is preliminary data.</text>
</comment>
<dbReference type="PROSITE" id="PS51670">
    <property type="entry name" value="SHKT"/>
    <property type="match status" value="1"/>
</dbReference>
<proteinExistence type="predicted"/>
<evidence type="ECO:0000313" key="3">
    <source>
        <dbReference type="EMBL" id="GMT11036.1"/>
    </source>
</evidence>
<name>A0AAV5UVB3_9BILA</name>
<dbReference type="Gene3D" id="1.10.10.1940">
    <property type="match status" value="2"/>
</dbReference>
<organism evidence="3 4">
    <name type="scientific">Pristionchus fissidentatus</name>
    <dbReference type="NCBI Taxonomy" id="1538716"/>
    <lineage>
        <taxon>Eukaryota</taxon>
        <taxon>Metazoa</taxon>
        <taxon>Ecdysozoa</taxon>
        <taxon>Nematoda</taxon>
        <taxon>Chromadorea</taxon>
        <taxon>Rhabditida</taxon>
        <taxon>Rhabditina</taxon>
        <taxon>Diplogasteromorpha</taxon>
        <taxon>Diplogasteroidea</taxon>
        <taxon>Neodiplogasteridae</taxon>
        <taxon>Pristionchus</taxon>
    </lineage>
</organism>
<reference evidence="3" key="1">
    <citation type="submission" date="2023-10" db="EMBL/GenBank/DDBJ databases">
        <title>Genome assembly of Pristionchus species.</title>
        <authorList>
            <person name="Yoshida K."/>
            <person name="Sommer R.J."/>
        </authorList>
    </citation>
    <scope>NUCLEOTIDE SEQUENCE</scope>
    <source>
        <strain evidence="3">RS5133</strain>
    </source>
</reference>
<comment type="caution">
    <text evidence="1">Lacks conserved residue(s) required for the propagation of feature annotation.</text>
</comment>
<gene>
    <name evidence="3" type="ORF">PFISCL1PPCAC_2333</name>
</gene>
<dbReference type="EMBL" id="BTSY01000001">
    <property type="protein sequence ID" value="GMT11036.1"/>
    <property type="molecule type" value="Genomic_DNA"/>
</dbReference>
<dbReference type="SMART" id="SM00254">
    <property type="entry name" value="ShKT"/>
    <property type="match status" value="2"/>
</dbReference>
<dbReference type="AlphaFoldDB" id="A0AAV5UVB3"/>
<protein>
    <recommendedName>
        <fullName evidence="2">ShKT domain-containing protein</fullName>
    </recommendedName>
</protein>
<keyword evidence="4" id="KW-1185">Reference proteome</keyword>
<evidence type="ECO:0000313" key="4">
    <source>
        <dbReference type="Proteomes" id="UP001432322"/>
    </source>
</evidence>
<sequence length="195" mass="21474">MILLYFTILASGYAQFELPNENDCDTNQECDIAILVCPYGYTCSAIDEINGIGFCCRNPQMPVLPPYPPHPTPPSTECKDLSIPGGISECTAKSYLCKNAVYNEVMRVQCPKTCGLCNGDSKISQPGKPFTVINDMFPFWRGSSGLASTQGKEEDCYDKTIRGRLSDCPARAHLCQSEAHIAIMHRLCPKTCKLC</sequence>
<feature type="domain" description="ShKT" evidence="2">
    <location>
        <begin position="156"/>
        <end position="195"/>
    </location>
</feature>
<evidence type="ECO:0000256" key="1">
    <source>
        <dbReference type="PROSITE-ProRule" id="PRU01005"/>
    </source>
</evidence>
<dbReference type="Proteomes" id="UP001432322">
    <property type="component" value="Unassembled WGS sequence"/>
</dbReference>
<evidence type="ECO:0000259" key="2">
    <source>
        <dbReference type="PROSITE" id="PS51670"/>
    </source>
</evidence>
<dbReference type="PANTHER" id="PTHR46219:SF5">
    <property type="entry name" value="SHKT DOMAIN-CONTAINING PROTEIN"/>
    <property type="match status" value="1"/>
</dbReference>
<dbReference type="PANTHER" id="PTHR46219">
    <property type="entry name" value="PROTEIN CBG11138"/>
    <property type="match status" value="1"/>
</dbReference>
<dbReference type="InterPro" id="IPR003582">
    <property type="entry name" value="ShKT_dom"/>
</dbReference>
<dbReference type="Pfam" id="PF01549">
    <property type="entry name" value="ShK"/>
    <property type="match status" value="2"/>
</dbReference>
<accession>A0AAV5UVB3</accession>